<feature type="region of interest" description="Disordered" evidence="1">
    <location>
        <begin position="34"/>
        <end position="64"/>
    </location>
</feature>
<feature type="compositionally biased region" description="Basic and acidic residues" evidence="1">
    <location>
        <begin position="34"/>
        <end position="56"/>
    </location>
</feature>
<proteinExistence type="predicted"/>
<reference evidence="2 3" key="1">
    <citation type="submission" date="2020-01" db="EMBL/GenBank/DDBJ databases">
        <title>Leptobacterium flavescens.</title>
        <authorList>
            <person name="Wang G."/>
        </authorList>
    </citation>
    <scope>NUCLEOTIDE SEQUENCE [LARGE SCALE GENOMIC DNA]</scope>
    <source>
        <strain evidence="2 3">KCTC 22160</strain>
    </source>
</reference>
<accession>A0A6P0UJV2</accession>
<dbReference type="EMBL" id="JAABOO010000002">
    <property type="protein sequence ID" value="NER13585.1"/>
    <property type="molecule type" value="Genomic_DNA"/>
</dbReference>
<dbReference type="RefSeq" id="WP_163606630.1">
    <property type="nucleotide sequence ID" value="NZ_JAABOO010000002.1"/>
</dbReference>
<keyword evidence="3" id="KW-1185">Reference proteome</keyword>
<gene>
    <name evidence="2" type="ORF">GWK08_09065</name>
</gene>
<organism evidence="2 3">
    <name type="scientific">Leptobacterium flavescens</name>
    <dbReference type="NCBI Taxonomy" id="472055"/>
    <lineage>
        <taxon>Bacteria</taxon>
        <taxon>Pseudomonadati</taxon>
        <taxon>Bacteroidota</taxon>
        <taxon>Flavobacteriia</taxon>
        <taxon>Flavobacteriales</taxon>
        <taxon>Flavobacteriaceae</taxon>
        <taxon>Leptobacterium</taxon>
    </lineage>
</organism>
<name>A0A6P0UJV2_9FLAO</name>
<sequence>MSKKFNKTGFSGRVLPVLIAMSFTFLYCENTDAQEKREKEHTEQRGEHRRDRGESREGEEDGTQLRLNETYKVSKRGVRLILSYDKKSNSFLGSVENVSRKLIKKVRVEVHLSNGTELGPTIPVDLKPKMKKEIVLKATKASFKTWSTHAEIGNSEHGHGHGKGEHDGKESKEHQ</sequence>
<feature type="compositionally biased region" description="Basic and acidic residues" evidence="1">
    <location>
        <begin position="154"/>
        <end position="175"/>
    </location>
</feature>
<feature type="region of interest" description="Disordered" evidence="1">
    <location>
        <begin position="148"/>
        <end position="175"/>
    </location>
</feature>
<dbReference type="Proteomes" id="UP000468581">
    <property type="component" value="Unassembled WGS sequence"/>
</dbReference>
<comment type="caution">
    <text evidence="2">The sequence shown here is derived from an EMBL/GenBank/DDBJ whole genome shotgun (WGS) entry which is preliminary data.</text>
</comment>
<protein>
    <submittedName>
        <fullName evidence="2">Uncharacterized protein</fullName>
    </submittedName>
</protein>
<evidence type="ECO:0000313" key="3">
    <source>
        <dbReference type="Proteomes" id="UP000468581"/>
    </source>
</evidence>
<dbReference type="AlphaFoldDB" id="A0A6P0UJV2"/>
<evidence type="ECO:0000313" key="2">
    <source>
        <dbReference type="EMBL" id="NER13585.1"/>
    </source>
</evidence>
<evidence type="ECO:0000256" key="1">
    <source>
        <dbReference type="SAM" id="MobiDB-lite"/>
    </source>
</evidence>